<name>A0AAV4VTE6_CAEEX</name>
<evidence type="ECO:0000313" key="2">
    <source>
        <dbReference type="Proteomes" id="UP001054945"/>
    </source>
</evidence>
<organism evidence="1 2">
    <name type="scientific">Caerostris extrusa</name>
    <name type="common">Bark spider</name>
    <name type="synonym">Caerostris bankana</name>
    <dbReference type="NCBI Taxonomy" id="172846"/>
    <lineage>
        <taxon>Eukaryota</taxon>
        <taxon>Metazoa</taxon>
        <taxon>Ecdysozoa</taxon>
        <taxon>Arthropoda</taxon>
        <taxon>Chelicerata</taxon>
        <taxon>Arachnida</taxon>
        <taxon>Araneae</taxon>
        <taxon>Araneomorphae</taxon>
        <taxon>Entelegynae</taxon>
        <taxon>Araneoidea</taxon>
        <taxon>Araneidae</taxon>
        <taxon>Caerostris</taxon>
    </lineage>
</organism>
<evidence type="ECO:0000313" key="1">
    <source>
        <dbReference type="EMBL" id="GIY73224.1"/>
    </source>
</evidence>
<dbReference type="Proteomes" id="UP001054945">
    <property type="component" value="Unassembled WGS sequence"/>
</dbReference>
<dbReference type="EMBL" id="BPLR01015049">
    <property type="protein sequence ID" value="GIY73224.1"/>
    <property type="molecule type" value="Genomic_DNA"/>
</dbReference>
<reference evidence="1 2" key="1">
    <citation type="submission" date="2021-06" db="EMBL/GenBank/DDBJ databases">
        <title>Caerostris extrusa draft genome.</title>
        <authorList>
            <person name="Kono N."/>
            <person name="Arakawa K."/>
        </authorList>
    </citation>
    <scope>NUCLEOTIDE SEQUENCE [LARGE SCALE GENOMIC DNA]</scope>
</reference>
<accession>A0AAV4VTE6</accession>
<dbReference type="AlphaFoldDB" id="A0AAV4VTE6"/>
<sequence length="124" mass="14240">MVITWKGQAGFAIINSKVHLHAPEIPAYVIYDWTEQEGSQKLEVEQHKGVSIPCTPFRNLASDDRTVKVEAGKMIHTKYFNGRKFSQKEKNAEIGKCPKRRHFRNFEHKEIYILGGDRALETIG</sequence>
<proteinExistence type="predicted"/>
<protein>
    <submittedName>
        <fullName evidence="1">Uncharacterized protein</fullName>
    </submittedName>
</protein>
<comment type="caution">
    <text evidence="1">The sequence shown here is derived from an EMBL/GenBank/DDBJ whole genome shotgun (WGS) entry which is preliminary data.</text>
</comment>
<gene>
    <name evidence="1" type="ORF">CEXT_96421</name>
</gene>
<keyword evidence="2" id="KW-1185">Reference proteome</keyword>